<dbReference type="InterPro" id="IPR000914">
    <property type="entry name" value="SBP_5_dom"/>
</dbReference>
<dbReference type="FunFam" id="3.40.190.10:FF:000465">
    <property type="entry name" value="Peptide ABC transporter, solute-binding protein"/>
    <property type="match status" value="1"/>
</dbReference>
<dbReference type="PANTHER" id="PTHR30290:SF10">
    <property type="entry name" value="PERIPLASMIC OLIGOPEPTIDE-BINDING PROTEIN-RELATED"/>
    <property type="match status" value="1"/>
</dbReference>
<sequence>MMRHMTKLLMITVLVVYLLLSGCIQPSANTMEPPTSAEDNQVQKLVIGTTNKVEDTNINDYCFGIFLRQMSHQALVTISADGDIVPELATSWNTSDLKTWTFHLVDNATWHDGKPLTAQDIKFTMDYRKKNDPNWKSVFGDLLSVEAPDNRTVIMTLDKPDFNFLMNLAVYRILPEHVYKKVEDPKKFNTPDAWIGTGPYVLKSFDKATGLLHFEAYDQYWGSAPAIDQIDIRYFANTDTMILAFQKGEIDVPYAYATGFSPFYMPKLLNDEDIGIMIQKNGGITNVLWFNENKTYFDSKVFRQAVSYAIDYEEMKNIFTAGYGSIPDAGLVPQGTLYYKETRTLAYDVNKSRDLLDAAGFKDTDGDGFREALGGKKFQPVLSTRSDMADNVRAVEMLKKYLNAVGIDVQLKVMDRTSFSNSLDFDKTHEMALTRTTYWGMQMCAGYGSGYIDQRFYGWSMVNDSKFQTIVDQLTSTIDKDKRKALAGQIQDYYADEMPAIAVYNMDIIQPYNKNYAGWVYNPYNGVLNYDTLFSLHKV</sequence>
<gene>
    <name evidence="6" type="ordered locus">MA_2486</name>
</gene>
<dbReference type="EMBL" id="AE010299">
    <property type="protein sequence ID" value="AAM05872.1"/>
    <property type="molecule type" value="Genomic_DNA"/>
</dbReference>
<dbReference type="PIRSF" id="PIRSF002741">
    <property type="entry name" value="MppA"/>
    <property type="match status" value="1"/>
</dbReference>
<evidence type="ECO:0000256" key="1">
    <source>
        <dbReference type="ARBA" id="ARBA00004196"/>
    </source>
</evidence>
<dbReference type="PROSITE" id="PS51257">
    <property type="entry name" value="PROKAR_LIPOPROTEIN"/>
    <property type="match status" value="1"/>
</dbReference>
<evidence type="ECO:0000256" key="2">
    <source>
        <dbReference type="ARBA" id="ARBA00005695"/>
    </source>
</evidence>
<keyword evidence="4" id="KW-0732">Signal</keyword>
<dbReference type="CDD" id="cd00995">
    <property type="entry name" value="PBP2_NikA_DppA_OppA_like"/>
    <property type="match status" value="1"/>
</dbReference>
<evidence type="ECO:0000259" key="5">
    <source>
        <dbReference type="Pfam" id="PF00496"/>
    </source>
</evidence>
<dbReference type="AlphaFoldDB" id="Q8TN07"/>
<feature type="domain" description="Solute-binding protein family 5" evidence="5">
    <location>
        <begin position="84"/>
        <end position="444"/>
    </location>
</feature>
<evidence type="ECO:0000256" key="3">
    <source>
        <dbReference type="ARBA" id="ARBA00022448"/>
    </source>
</evidence>
<dbReference type="PhylomeDB" id="Q8TN07"/>
<reference evidence="6 7" key="1">
    <citation type="journal article" date="2002" name="Genome Res.">
        <title>The genome of Methanosarcina acetivorans reveals extensive metabolic and physiological diversity.</title>
        <authorList>
            <person name="Galagan J.E."/>
            <person name="Nusbaum C."/>
            <person name="Roy A."/>
            <person name="Endrizzi M.G."/>
            <person name="Macdonald P."/>
            <person name="FitzHugh W."/>
            <person name="Calvo S."/>
            <person name="Engels R."/>
            <person name="Smirnov S."/>
            <person name="Atnoor D."/>
            <person name="Brown A."/>
            <person name="Allen N."/>
            <person name="Naylor J."/>
            <person name="Stange-Thomann N."/>
            <person name="DeArellano K."/>
            <person name="Johnson R."/>
            <person name="Linton L."/>
            <person name="McEwan P."/>
            <person name="McKernan K."/>
            <person name="Talamas J."/>
            <person name="Tirrell A."/>
            <person name="Ye W."/>
            <person name="Zimmer A."/>
            <person name="Barber R.D."/>
            <person name="Cann I."/>
            <person name="Graham D.E."/>
            <person name="Grahame D.A."/>
            <person name="Guss A."/>
            <person name="Hedderich R."/>
            <person name="Ingram-Smith C."/>
            <person name="Kuettner C.H."/>
            <person name="Krzycki J.A."/>
            <person name="Leigh J.A."/>
            <person name="Li W."/>
            <person name="Liu J."/>
            <person name="Mukhopadhyay B."/>
            <person name="Reeve J.N."/>
            <person name="Smith K."/>
            <person name="Springer T.A."/>
            <person name="Umayam L.A."/>
            <person name="White O."/>
            <person name="White R.H."/>
            <person name="de Macario E.C."/>
            <person name="Ferry J.G."/>
            <person name="Jarrell K.F."/>
            <person name="Jing H."/>
            <person name="Macario A.J.L."/>
            <person name="Paulsen I."/>
            <person name="Pritchett M."/>
            <person name="Sowers K.R."/>
            <person name="Swanson R.V."/>
            <person name="Zinder S.H."/>
            <person name="Lander E."/>
            <person name="Metcalf W.W."/>
            <person name="Birren B."/>
        </authorList>
    </citation>
    <scope>NUCLEOTIDE SEQUENCE [LARGE SCALE GENOMIC DNA]</scope>
    <source>
        <strain evidence="7">ATCC 35395 / DSM 2834 / JCM 12185 / C2A</strain>
    </source>
</reference>
<dbReference type="Proteomes" id="UP000002487">
    <property type="component" value="Chromosome"/>
</dbReference>
<keyword evidence="7" id="KW-1185">Reference proteome</keyword>
<comment type="similarity">
    <text evidence="2">Belongs to the bacterial solute-binding protein 5 family.</text>
</comment>
<dbReference type="InterPro" id="IPR030678">
    <property type="entry name" value="Peptide/Ni-bd"/>
</dbReference>
<dbReference type="STRING" id="188937.MA_2486"/>
<dbReference type="GO" id="GO:0015833">
    <property type="term" value="P:peptide transport"/>
    <property type="evidence" value="ECO:0000318"/>
    <property type="project" value="GO_Central"/>
</dbReference>
<evidence type="ECO:0000313" key="6">
    <source>
        <dbReference type="EMBL" id="AAM05872.1"/>
    </source>
</evidence>
<protein>
    <submittedName>
        <fullName evidence="6">Peptide ABC transporter, solute-binding protein</fullName>
    </submittedName>
</protein>
<comment type="subcellular location">
    <subcellularLocation>
        <location evidence="1">Cell envelope</location>
    </subcellularLocation>
</comment>
<dbReference type="EnsemblBacteria" id="AAM05872">
    <property type="protein sequence ID" value="AAM05872"/>
    <property type="gene ID" value="MA_2486"/>
</dbReference>
<dbReference type="Pfam" id="PF00496">
    <property type="entry name" value="SBP_bac_5"/>
    <property type="match status" value="1"/>
</dbReference>
<dbReference type="GO" id="GO:0043190">
    <property type="term" value="C:ATP-binding cassette (ABC) transporter complex"/>
    <property type="evidence" value="ECO:0007669"/>
    <property type="project" value="InterPro"/>
</dbReference>
<dbReference type="KEGG" id="mac:MA_2486"/>
<dbReference type="FunFam" id="3.10.105.10:FF:000016">
    <property type="entry name" value="Oligopeptide ABC transporter, solute-binding protein"/>
    <property type="match status" value="1"/>
</dbReference>
<dbReference type="PANTHER" id="PTHR30290">
    <property type="entry name" value="PERIPLASMIC BINDING COMPONENT OF ABC TRANSPORTER"/>
    <property type="match status" value="1"/>
</dbReference>
<name>Q8TN07_METAC</name>
<evidence type="ECO:0000256" key="4">
    <source>
        <dbReference type="ARBA" id="ARBA00022729"/>
    </source>
</evidence>
<dbReference type="InterPro" id="IPR039424">
    <property type="entry name" value="SBP_5"/>
</dbReference>
<evidence type="ECO:0000313" key="7">
    <source>
        <dbReference type="Proteomes" id="UP000002487"/>
    </source>
</evidence>
<dbReference type="GO" id="GO:0042597">
    <property type="term" value="C:periplasmic space"/>
    <property type="evidence" value="ECO:0007669"/>
    <property type="project" value="UniProtKB-ARBA"/>
</dbReference>
<dbReference type="SUPFAM" id="SSF53850">
    <property type="entry name" value="Periplasmic binding protein-like II"/>
    <property type="match status" value="1"/>
</dbReference>
<dbReference type="Gene3D" id="3.40.190.10">
    <property type="entry name" value="Periplasmic binding protein-like II"/>
    <property type="match status" value="1"/>
</dbReference>
<dbReference type="Gene3D" id="3.10.105.10">
    <property type="entry name" value="Dipeptide-binding Protein, Domain 3"/>
    <property type="match status" value="1"/>
</dbReference>
<keyword evidence="3" id="KW-0813">Transport</keyword>
<dbReference type="GO" id="GO:1904680">
    <property type="term" value="F:peptide transmembrane transporter activity"/>
    <property type="evidence" value="ECO:0000318"/>
    <property type="project" value="GO_Central"/>
</dbReference>
<proteinExistence type="inferred from homology"/>
<organism evidence="6 7">
    <name type="scientific">Methanosarcina acetivorans (strain ATCC 35395 / DSM 2834 / JCM 12185 / C2A)</name>
    <dbReference type="NCBI Taxonomy" id="188937"/>
    <lineage>
        <taxon>Archaea</taxon>
        <taxon>Methanobacteriati</taxon>
        <taxon>Methanobacteriota</taxon>
        <taxon>Stenosarchaea group</taxon>
        <taxon>Methanomicrobia</taxon>
        <taxon>Methanosarcinales</taxon>
        <taxon>Methanosarcinaceae</taxon>
        <taxon>Methanosarcina</taxon>
    </lineage>
</organism>
<dbReference type="HOGENOM" id="CLU_017028_8_7_2"/>
<dbReference type="InParanoid" id="Q8TN07"/>
<accession>Q8TN07</accession>